<dbReference type="SUPFAM" id="SSF46689">
    <property type="entry name" value="Homeodomain-like"/>
    <property type="match status" value="1"/>
</dbReference>
<evidence type="ECO:0000313" key="1">
    <source>
        <dbReference type="EMBL" id="MBZ5708085.1"/>
    </source>
</evidence>
<dbReference type="PANTHER" id="PTHR35004:SF6">
    <property type="entry name" value="TRANSPOSASE"/>
    <property type="match status" value="1"/>
</dbReference>
<evidence type="ECO:0008006" key="3">
    <source>
        <dbReference type="Google" id="ProtNLM"/>
    </source>
</evidence>
<dbReference type="Proteomes" id="UP001139031">
    <property type="component" value="Unassembled WGS sequence"/>
</dbReference>
<proteinExistence type="predicted"/>
<dbReference type="PANTHER" id="PTHR35004">
    <property type="entry name" value="TRANSPOSASE RV3428C-RELATED"/>
    <property type="match status" value="1"/>
</dbReference>
<keyword evidence="2" id="KW-1185">Reference proteome</keyword>
<dbReference type="InterPro" id="IPR009057">
    <property type="entry name" value="Homeodomain-like_sf"/>
</dbReference>
<comment type="caution">
    <text evidence="1">The sequence shown here is derived from an EMBL/GenBank/DDBJ whole genome shotgun (WGS) entry which is preliminary data.</text>
</comment>
<name>A0ABS7TIQ0_9BACT</name>
<sequence>MKRMTPEIEAEIVRLHSAEHWPIGTIARQLTIHHSVVRRVLGRKELMGPTLSERPSIVDPYLPFIRETLAAYPTLSSSRLLVMLRERGYPGQKSRLREVVARLRARPKGEAYLRLRTLPGEQAQVDWADFGTLKIGRAERPLMAFVVVLSWSRRLVARFYLGPQMPVFLAGHVYVLERLGGAPRELLYDNLKSDGVTPFASTPRC</sequence>
<organism evidence="1 2">
    <name type="scientific">Nannocystis pusilla</name>
    <dbReference type="NCBI Taxonomy" id="889268"/>
    <lineage>
        <taxon>Bacteria</taxon>
        <taxon>Pseudomonadati</taxon>
        <taxon>Myxococcota</taxon>
        <taxon>Polyangia</taxon>
        <taxon>Nannocystales</taxon>
        <taxon>Nannocystaceae</taxon>
        <taxon>Nannocystis</taxon>
    </lineage>
</organism>
<gene>
    <name evidence="1" type="ORF">K7C98_02370</name>
</gene>
<evidence type="ECO:0000313" key="2">
    <source>
        <dbReference type="Proteomes" id="UP001139031"/>
    </source>
</evidence>
<accession>A0ABS7TIQ0</accession>
<reference evidence="1" key="1">
    <citation type="submission" date="2021-08" db="EMBL/GenBank/DDBJ databases">
        <authorList>
            <person name="Stevens D.C."/>
        </authorList>
    </citation>
    <scope>NUCLEOTIDE SEQUENCE</scope>
    <source>
        <strain evidence="1">DSM 53165</strain>
    </source>
</reference>
<dbReference type="EMBL" id="JAIRAU010000001">
    <property type="protein sequence ID" value="MBZ5708085.1"/>
    <property type="molecule type" value="Genomic_DNA"/>
</dbReference>
<dbReference type="RefSeq" id="WP_224189840.1">
    <property type="nucleotide sequence ID" value="NZ_JAIRAU010000001.1"/>
</dbReference>
<protein>
    <recommendedName>
        <fullName evidence="3">Transposase</fullName>
    </recommendedName>
</protein>